<dbReference type="InterPro" id="IPR036162">
    <property type="entry name" value="Resolvase-like_N_sf"/>
</dbReference>
<keyword evidence="1" id="KW-0229">DNA integration</keyword>
<reference evidence="8 9" key="1">
    <citation type="journal article" date="2024" name="Int. J. Mol. Sci.">
        <title>Exploration of Alicyclobacillus spp. Genome in Search of Antibiotic Resistance.</title>
        <authorList>
            <person name="Bucka-Kolendo J."/>
            <person name="Kiousi D.E."/>
            <person name="Dekowska A."/>
            <person name="Mikolajczuk-Szczyrba A."/>
            <person name="Karadedos D.M."/>
            <person name="Michael P."/>
            <person name="Galanis A."/>
            <person name="Sokolowska B."/>
        </authorList>
    </citation>
    <scope>NUCLEOTIDE SEQUENCE [LARGE SCALE GENOMIC DNA]</scope>
    <source>
        <strain evidence="8 9">KKP 3000</strain>
    </source>
</reference>
<proteinExistence type="predicted"/>
<dbReference type="InterPro" id="IPR025827">
    <property type="entry name" value="Zn_ribbon_recom_dom"/>
</dbReference>
<organism evidence="8 9">
    <name type="scientific">Alicyclobacillus fastidiosus</name>
    <dbReference type="NCBI Taxonomy" id="392011"/>
    <lineage>
        <taxon>Bacteria</taxon>
        <taxon>Bacillati</taxon>
        <taxon>Bacillota</taxon>
        <taxon>Bacilli</taxon>
        <taxon>Bacillales</taxon>
        <taxon>Alicyclobacillaceae</taxon>
        <taxon>Alicyclobacillus</taxon>
    </lineage>
</organism>
<gene>
    <name evidence="8" type="ORF">KKP3000_001913</name>
</gene>
<dbReference type="InterPro" id="IPR038109">
    <property type="entry name" value="DNA_bind_recomb_sf"/>
</dbReference>
<keyword evidence="2" id="KW-0238">DNA-binding</keyword>
<dbReference type="Pfam" id="PF13408">
    <property type="entry name" value="Zn_ribbon_recom"/>
    <property type="match status" value="1"/>
</dbReference>
<dbReference type="PROSITE" id="PS51737">
    <property type="entry name" value="RECOMBINASE_DNA_BIND"/>
    <property type="match status" value="1"/>
</dbReference>
<dbReference type="InterPro" id="IPR006119">
    <property type="entry name" value="Resolv_N"/>
</dbReference>
<dbReference type="Proteomes" id="UP001579974">
    <property type="component" value="Unassembled WGS sequence"/>
</dbReference>
<dbReference type="Pfam" id="PF07508">
    <property type="entry name" value="Recombinase"/>
    <property type="match status" value="1"/>
</dbReference>
<keyword evidence="3" id="KW-0233">DNA recombination</keyword>
<dbReference type="RefSeq" id="WP_275474283.1">
    <property type="nucleotide sequence ID" value="NZ_CP162940.1"/>
</dbReference>
<comment type="caution">
    <text evidence="8">The sequence shown here is derived from an EMBL/GenBank/DDBJ whole genome shotgun (WGS) entry which is preliminary data.</text>
</comment>
<keyword evidence="5" id="KW-0175">Coiled coil</keyword>
<dbReference type="SUPFAM" id="SSF53041">
    <property type="entry name" value="Resolvase-like"/>
    <property type="match status" value="1"/>
</dbReference>
<sequence length="469" mass="54622">MTVALYCRVSTDEQAEHGFSIEDQQERLKAFAVSQGWTDYELYVDDGYSGTSLERPAMKRLLYHAQAGHIKAICVYRLDRLSRRQKDVLYLLEDIFEKHSIAFKSVTESFDTSTPFGKAMLGILAVFAQLERETIIERTTSGRRRRVHKGLWYGGRIPFGYEWDKENQRLLVVPDQAHIVRTIYRKYLEGESYNSIAEWAESQTNDRKFDHGVIRDMLMRPIYTGRMNNAGTLVDGQHEAIIEMPTWERVQREMANRAEGRTPAGDYLLSGLIRCGLCGAPGIHIVMHQRRKHTYYYYVCKAHHVRPKNSKTPMCTMDAKNQFKLEASVVEKLMNLALDPRSIEAELKQQQTEVNNSLEVVEDIEAKIKEVDRKLEVWYDNLEDESLDQDRVKRRITSLEDEKKRLLRRFSEIDVPSAQNKESLMDSFKLLRNLWNYATLAEQQAMLRALVKQIVIHPKTFDVSFVWNV</sequence>
<evidence type="ECO:0000313" key="8">
    <source>
        <dbReference type="EMBL" id="MFB5192704.1"/>
    </source>
</evidence>
<evidence type="ECO:0000313" key="9">
    <source>
        <dbReference type="Proteomes" id="UP001579974"/>
    </source>
</evidence>
<dbReference type="EMBL" id="JBDXSU010000026">
    <property type="protein sequence ID" value="MFB5192704.1"/>
    <property type="molecule type" value="Genomic_DNA"/>
</dbReference>
<feature type="active site" description="O-(5'-phospho-DNA)-serine intermediate" evidence="4">
    <location>
        <position position="10"/>
    </location>
</feature>
<keyword evidence="9" id="KW-1185">Reference proteome</keyword>
<feature type="domain" description="Resolvase/invertase-type recombinase catalytic" evidence="6">
    <location>
        <begin position="2"/>
        <end position="150"/>
    </location>
</feature>
<feature type="coiled-coil region" evidence="5">
    <location>
        <begin position="347"/>
        <end position="409"/>
    </location>
</feature>
<evidence type="ECO:0000256" key="5">
    <source>
        <dbReference type="SAM" id="Coils"/>
    </source>
</evidence>
<dbReference type="PROSITE" id="PS51736">
    <property type="entry name" value="RECOMBINASES_3"/>
    <property type="match status" value="1"/>
</dbReference>
<evidence type="ECO:0000256" key="1">
    <source>
        <dbReference type="ARBA" id="ARBA00022908"/>
    </source>
</evidence>
<evidence type="ECO:0000259" key="6">
    <source>
        <dbReference type="PROSITE" id="PS51736"/>
    </source>
</evidence>
<protein>
    <submittedName>
        <fullName evidence="8">Recombinase family protein</fullName>
    </submittedName>
</protein>
<dbReference type="InterPro" id="IPR050639">
    <property type="entry name" value="SSR_resolvase"/>
</dbReference>
<accession>A0ABV5AKC2</accession>
<feature type="domain" description="Recombinase" evidence="7">
    <location>
        <begin position="158"/>
        <end position="260"/>
    </location>
</feature>
<evidence type="ECO:0000259" key="7">
    <source>
        <dbReference type="PROSITE" id="PS51737"/>
    </source>
</evidence>
<dbReference type="PANTHER" id="PTHR30461">
    <property type="entry name" value="DNA-INVERTASE FROM LAMBDOID PROPHAGE"/>
    <property type="match status" value="1"/>
</dbReference>
<evidence type="ECO:0000256" key="2">
    <source>
        <dbReference type="ARBA" id="ARBA00023125"/>
    </source>
</evidence>
<dbReference type="PROSITE" id="PS00397">
    <property type="entry name" value="RECOMBINASES_1"/>
    <property type="match status" value="1"/>
</dbReference>
<name>A0ABV5AKC2_9BACL</name>
<dbReference type="Pfam" id="PF00239">
    <property type="entry name" value="Resolvase"/>
    <property type="match status" value="1"/>
</dbReference>
<dbReference type="Gene3D" id="3.40.50.1390">
    <property type="entry name" value="Resolvase, N-terminal catalytic domain"/>
    <property type="match status" value="1"/>
</dbReference>
<evidence type="ECO:0000256" key="3">
    <source>
        <dbReference type="ARBA" id="ARBA00023172"/>
    </source>
</evidence>
<dbReference type="PANTHER" id="PTHR30461:SF23">
    <property type="entry name" value="DNA RECOMBINASE-RELATED"/>
    <property type="match status" value="1"/>
</dbReference>
<dbReference type="Gene3D" id="3.90.1750.20">
    <property type="entry name" value="Putative Large Serine Recombinase, Chain B, Domain 2"/>
    <property type="match status" value="1"/>
</dbReference>
<dbReference type="InterPro" id="IPR011109">
    <property type="entry name" value="DNA_bind_recombinase_dom"/>
</dbReference>
<evidence type="ECO:0000256" key="4">
    <source>
        <dbReference type="PROSITE-ProRule" id="PRU10137"/>
    </source>
</evidence>
<dbReference type="CDD" id="cd00338">
    <property type="entry name" value="Ser_Recombinase"/>
    <property type="match status" value="1"/>
</dbReference>
<dbReference type="InterPro" id="IPR006118">
    <property type="entry name" value="Recombinase_CS"/>
</dbReference>
<dbReference type="SMART" id="SM00857">
    <property type="entry name" value="Resolvase"/>
    <property type="match status" value="1"/>
</dbReference>